<keyword evidence="3" id="KW-1185">Reference proteome</keyword>
<evidence type="ECO:0000256" key="1">
    <source>
        <dbReference type="SAM" id="MobiDB-lite"/>
    </source>
</evidence>
<organism evidence="2 3">
    <name type="scientific">Oculimacula yallundae</name>
    <dbReference type="NCBI Taxonomy" id="86028"/>
    <lineage>
        <taxon>Eukaryota</taxon>
        <taxon>Fungi</taxon>
        <taxon>Dikarya</taxon>
        <taxon>Ascomycota</taxon>
        <taxon>Pezizomycotina</taxon>
        <taxon>Leotiomycetes</taxon>
        <taxon>Helotiales</taxon>
        <taxon>Ploettnerulaceae</taxon>
        <taxon>Oculimacula</taxon>
    </lineage>
</organism>
<dbReference type="EMBL" id="JAZHXI010000018">
    <property type="protein sequence ID" value="KAL2061716.1"/>
    <property type="molecule type" value="Genomic_DNA"/>
</dbReference>
<sequence length="110" mass="11760">MVVAPGELRNATLPPFDSDEAALRNDPTFTHQHSAACSCAPKTHGFSRALAGVGISLVSDVITGGHWPRCLLCHEVQVELVDACGAGGCVRPRTWEAGIIIRRRPRSGFL</sequence>
<evidence type="ECO:0000313" key="3">
    <source>
        <dbReference type="Proteomes" id="UP001595075"/>
    </source>
</evidence>
<proteinExistence type="predicted"/>
<reference evidence="2 3" key="1">
    <citation type="journal article" date="2024" name="Commun. Biol.">
        <title>Comparative genomic analysis of thermophilic fungi reveals convergent evolutionary adaptations and gene losses.</title>
        <authorList>
            <person name="Steindorff A.S."/>
            <person name="Aguilar-Pontes M.V."/>
            <person name="Robinson A.J."/>
            <person name="Andreopoulos B."/>
            <person name="LaButti K."/>
            <person name="Kuo A."/>
            <person name="Mondo S."/>
            <person name="Riley R."/>
            <person name="Otillar R."/>
            <person name="Haridas S."/>
            <person name="Lipzen A."/>
            <person name="Grimwood J."/>
            <person name="Schmutz J."/>
            <person name="Clum A."/>
            <person name="Reid I.D."/>
            <person name="Moisan M.C."/>
            <person name="Butler G."/>
            <person name="Nguyen T.T.M."/>
            <person name="Dewar K."/>
            <person name="Conant G."/>
            <person name="Drula E."/>
            <person name="Henrissat B."/>
            <person name="Hansel C."/>
            <person name="Singer S."/>
            <person name="Hutchinson M.I."/>
            <person name="de Vries R.P."/>
            <person name="Natvig D.O."/>
            <person name="Powell A.J."/>
            <person name="Tsang A."/>
            <person name="Grigoriev I.V."/>
        </authorList>
    </citation>
    <scope>NUCLEOTIDE SEQUENCE [LARGE SCALE GENOMIC DNA]</scope>
    <source>
        <strain evidence="2 3">CBS 494.80</strain>
    </source>
</reference>
<protein>
    <submittedName>
        <fullName evidence="2">Uncharacterized protein</fullName>
    </submittedName>
</protein>
<evidence type="ECO:0000313" key="2">
    <source>
        <dbReference type="EMBL" id="KAL2061716.1"/>
    </source>
</evidence>
<accession>A0ABR4BWW1</accession>
<comment type="caution">
    <text evidence="2">The sequence shown here is derived from an EMBL/GenBank/DDBJ whole genome shotgun (WGS) entry which is preliminary data.</text>
</comment>
<gene>
    <name evidence="2" type="ORF">VTL71DRAFT_7094</name>
</gene>
<dbReference type="Proteomes" id="UP001595075">
    <property type="component" value="Unassembled WGS sequence"/>
</dbReference>
<name>A0ABR4BWW1_9HELO</name>
<feature type="region of interest" description="Disordered" evidence="1">
    <location>
        <begin position="1"/>
        <end position="24"/>
    </location>
</feature>